<keyword evidence="1" id="KW-0479">Metal-binding</keyword>
<reference evidence="8 9" key="1">
    <citation type="submission" date="2018-09" db="EMBL/GenBank/DDBJ databases">
        <title>A high-quality reference genome of wild soybean provides a powerful tool to mine soybean genomes.</title>
        <authorList>
            <person name="Xie M."/>
            <person name="Chung C.Y.L."/>
            <person name="Li M.-W."/>
            <person name="Wong F.-L."/>
            <person name="Chan T.-F."/>
            <person name="Lam H.-M."/>
        </authorList>
    </citation>
    <scope>NUCLEOTIDE SEQUENCE [LARGE SCALE GENOMIC DNA]</scope>
    <source>
        <strain evidence="9">cv. W05</strain>
        <tissue evidence="8">Hypocotyl of etiolated seedlings</tissue>
    </source>
</reference>
<evidence type="ECO:0000256" key="5">
    <source>
        <dbReference type="SAM" id="MobiDB-lite"/>
    </source>
</evidence>
<name>A0A445HHV7_GLYSO</name>
<accession>A0A445HHV7</accession>
<feature type="transmembrane region" description="Helical" evidence="6">
    <location>
        <begin position="6"/>
        <end position="29"/>
    </location>
</feature>
<keyword evidence="2 4" id="KW-0863">Zinc-finger</keyword>
<gene>
    <name evidence="8" type="ORF">D0Y65_037099</name>
</gene>
<evidence type="ECO:0000256" key="3">
    <source>
        <dbReference type="ARBA" id="ARBA00022833"/>
    </source>
</evidence>
<dbReference type="Gene3D" id="3.30.40.10">
    <property type="entry name" value="Zinc/RING finger domain, C3HC4 (zinc finger)"/>
    <property type="match status" value="1"/>
</dbReference>
<dbReference type="EMBL" id="QZWG01000013">
    <property type="protein sequence ID" value="RZB73210.1"/>
    <property type="molecule type" value="Genomic_DNA"/>
</dbReference>
<keyword evidence="6" id="KW-1133">Transmembrane helix</keyword>
<evidence type="ECO:0000256" key="4">
    <source>
        <dbReference type="PROSITE-ProRule" id="PRU00175"/>
    </source>
</evidence>
<evidence type="ECO:0000256" key="6">
    <source>
        <dbReference type="SAM" id="Phobius"/>
    </source>
</evidence>
<comment type="caution">
    <text evidence="8">The sequence shown here is derived from an EMBL/GenBank/DDBJ whole genome shotgun (WGS) entry which is preliminary data.</text>
</comment>
<keyword evidence="6" id="KW-0472">Membrane</keyword>
<dbReference type="SMART" id="SM00744">
    <property type="entry name" value="RINGv"/>
    <property type="match status" value="1"/>
</dbReference>
<dbReference type="PANTHER" id="PTHR47258">
    <property type="match status" value="1"/>
</dbReference>
<protein>
    <submittedName>
        <fullName evidence="8">Putative E3 ubiquitin-protein ligase XERICO</fullName>
    </submittedName>
</protein>
<dbReference type="SMART" id="SM00184">
    <property type="entry name" value="RING"/>
    <property type="match status" value="1"/>
</dbReference>
<dbReference type="InterPro" id="IPR001841">
    <property type="entry name" value="Znf_RING"/>
</dbReference>
<dbReference type="GO" id="GO:0008270">
    <property type="term" value="F:zinc ion binding"/>
    <property type="evidence" value="ECO:0007669"/>
    <property type="project" value="UniProtKB-KW"/>
</dbReference>
<dbReference type="Pfam" id="PF13639">
    <property type="entry name" value="zf-RING_2"/>
    <property type="match status" value="1"/>
</dbReference>
<dbReference type="Gramene" id="XM_028340566.1">
    <property type="protein sequence ID" value="XP_028196367.1"/>
    <property type="gene ID" value="LOC114381336"/>
</dbReference>
<proteinExistence type="predicted"/>
<keyword evidence="6" id="KW-0812">Transmembrane</keyword>
<dbReference type="InterPro" id="IPR013083">
    <property type="entry name" value="Znf_RING/FYVE/PHD"/>
</dbReference>
<feature type="domain" description="RING-type" evidence="7">
    <location>
        <begin position="94"/>
        <end position="138"/>
    </location>
</feature>
<dbReference type="InterPro" id="IPR044249">
    <property type="entry name" value="XERICO-like"/>
</dbReference>
<keyword evidence="9" id="KW-1185">Reference proteome</keyword>
<feature type="region of interest" description="Disordered" evidence="5">
    <location>
        <begin position="46"/>
        <end position="67"/>
    </location>
</feature>
<evidence type="ECO:0000259" key="7">
    <source>
        <dbReference type="PROSITE" id="PS50089"/>
    </source>
</evidence>
<dbReference type="SUPFAM" id="SSF57850">
    <property type="entry name" value="RING/U-box"/>
    <property type="match status" value="1"/>
</dbReference>
<dbReference type="AlphaFoldDB" id="A0A445HHV7"/>
<evidence type="ECO:0000313" key="8">
    <source>
        <dbReference type="EMBL" id="RZB73210.1"/>
    </source>
</evidence>
<keyword evidence="3" id="KW-0862">Zinc</keyword>
<evidence type="ECO:0000313" key="9">
    <source>
        <dbReference type="Proteomes" id="UP000289340"/>
    </source>
</evidence>
<sequence>MGLSNFPISASEGVLPVLVINTVFSVALLKSMFRSMLQVVFGGSAASSSSNIEHDDEISSSSSSRERRVSITQYKSLCHSHDIGGGTSVAMVECCVCLCRFEANQEVSELPCKHYFHRGCLDKWFEFDNKHSTCPLCRSID</sequence>
<dbReference type="Proteomes" id="UP000289340">
    <property type="component" value="Chromosome 13"/>
</dbReference>
<organism evidence="8 9">
    <name type="scientific">Glycine soja</name>
    <name type="common">Wild soybean</name>
    <dbReference type="NCBI Taxonomy" id="3848"/>
    <lineage>
        <taxon>Eukaryota</taxon>
        <taxon>Viridiplantae</taxon>
        <taxon>Streptophyta</taxon>
        <taxon>Embryophyta</taxon>
        <taxon>Tracheophyta</taxon>
        <taxon>Spermatophyta</taxon>
        <taxon>Magnoliopsida</taxon>
        <taxon>eudicotyledons</taxon>
        <taxon>Gunneridae</taxon>
        <taxon>Pentapetalae</taxon>
        <taxon>rosids</taxon>
        <taxon>fabids</taxon>
        <taxon>Fabales</taxon>
        <taxon>Fabaceae</taxon>
        <taxon>Papilionoideae</taxon>
        <taxon>50 kb inversion clade</taxon>
        <taxon>NPAAA clade</taxon>
        <taxon>indigoferoid/millettioid clade</taxon>
        <taxon>Phaseoleae</taxon>
        <taxon>Glycine</taxon>
        <taxon>Glycine subgen. Soja</taxon>
    </lineage>
</organism>
<dbReference type="PANTHER" id="PTHR47258:SF3">
    <property type="entry name" value="F21J9.24-RELATED"/>
    <property type="match status" value="1"/>
</dbReference>
<dbReference type="PROSITE" id="PS50089">
    <property type="entry name" value="ZF_RING_2"/>
    <property type="match status" value="1"/>
</dbReference>
<evidence type="ECO:0000256" key="1">
    <source>
        <dbReference type="ARBA" id="ARBA00022723"/>
    </source>
</evidence>
<dbReference type="InterPro" id="IPR011016">
    <property type="entry name" value="Znf_RING-CH"/>
</dbReference>
<dbReference type="CDD" id="cd16454">
    <property type="entry name" value="RING-H2_PA-TM-RING"/>
    <property type="match status" value="1"/>
</dbReference>
<evidence type="ECO:0000256" key="2">
    <source>
        <dbReference type="ARBA" id="ARBA00022771"/>
    </source>
</evidence>